<reference evidence="1" key="2">
    <citation type="journal article" date="2015" name="Fish Shellfish Immunol.">
        <title>Early steps in the European eel (Anguilla anguilla)-Vibrio vulnificus interaction in the gills: Role of the RtxA13 toxin.</title>
        <authorList>
            <person name="Callol A."/>
            <person name="Pajuelo D."/>
            <person name="Ebbesson L."/>
            <person name="Teles M."/>
            <person name="MacKenzie S."/>
            <person name="Amaro C."/>
        </authorList>
    </citation>
    <scope>NUCLEOTIDE SEQUENCE</scope>
</reference>
<organism evidence="1">
    <name type="scientific">Anguilla anguilla</name>
    <name type="common">European freshwater eel</name>
    <name type="synonym">Muraena anguilla</name>
    <dbReference type="NCBI Taxonomy" id="7936"/>
    <lineage>
        <taxon>Eukaryota</taxon>
        <taxon>Metazoa</taxon>
        <taxon>Chordata</taxon>
        <taxon>Craniata</taxon>
        <taxon>Vertebrata</taxon>
        <taxon>Euteleostomi</taxon>
        <taxon>Actinopterygii</taxon>
        <taxon>Neopterygii</taxon>
        <taxon>Teleostei</taxon>
        <taxon>Anguilliformes</taxon>
        <taxon>Anguillidae</taxon>
        <taxon>Anguilla</taxon>
    </lineage>
</organism>
<sequence>MEHTYSQHKLGKRCLQIKRLF</sequence>
<reference evidence="1" key="1">
    <citation type="submission" date="2014-11" db="EMBL/GenBank/DDBJ databases">
        <authorList>
            <person name="Amaro Gonzalez C."/>
        </authorList>
    </citation>
    <scope>NUCLEOTIDE SEQUENCE</scope>
</reference>
<evidence type="ECO:0000313" key="1">
    <source>
        <dbReference type="EMBL" id="JAH09205.1"/>
    </source>
</evidence>
<proteinExistence type="predicted"/>
<dbReference type="EMBL" id="GBXM01099372">
    <property type="protein sequence ID" value="JAH09205.1"/>
    <property type="molecule type" value="Transcribed_RNA"/>
</dbReference>
<protein>
    <submittedName>
        <fullName evidence="1">Uncharacterized protein</fullName>
    </submittedName>
</protein>
<accession>A0A0E9PYP0</accession>
<name>A0A0E9PYP0_ANGAN</name>
<dbReference type="AlphaFoldDB" id="A0A0E9PYP0"/>